<feature type="transmembrane region" description="Helical" evidence="6">
    <location>
        <begin position="120"/>
        <end position="141"/>
    </location>
</feature>
<keyword evidence="4 6" id="KW-0472">Membrane</keyword>
<dbReference type="Gene3D" id="1.20.1250.20">
    <property type="entry name" value="MFS general substrate transporter like domains"/>
    <property type="match status" value="1"/>
</dbReference>
<dbReference type="GO" id="GO:0022857">
    <property type="term" value="F:transmembrane transporter activity"/>
    <property type="evidence" value="ECO:0007669"/>
    <property type="project" value="InterPro"/>
</dbReference>
<evidence type="ECO:0000313" key="8">
    <source>
        <dbReference type="Proteomes" id="UP000050761"/>
    </source>
</evidence>
<evidence type="ECO:0000256" key="4">
    <source>
        <dbReference type="ARBA" id="ARBA00023136"/>
    </source>
</evidence>
<protein>
    <submittedName>
        <fullName evidence="9">Peptide transporter family 1-like</fullName>
    </submittedName>
</protein>
<dbReference type="WBParaSite" id="HPBE_0001167201-mRNA-1">
    <property type="protein sequence ID" value="HPBE_0001167201-mRNA-1"/>
    <property type="gene ID" value="HPBE_0001167201"/>
</dbReference>
<keyword evidence="3 6" id="KW-1133">Transmembrane helix</keyword>
<evidence type="ECO:0000256" key="6">
    <source>
        <dbReference type="SAM" id="Phobius"/>
    </source>
</evidence>
<feature type="region of interest" description="Disordered" evidence="5">
    <location>
        <begin position="151"/>
        <end position="171"/>
    </location>
</feature>
<sequence length="171" mass="18713">MLVNNVSDNQAREPIKGVSFTKNRMGGVYVLTLTGTDTTYKTIASNVHTIAPDNTVSILWQLPACVVITLSEILFSISGLELAYKEASKELKSVVSAIWLLTSAIGQIIVLSVVKAIEFFAYGVAMAVVMVIFVLIASLYYEYRKEDDRANKYEESGDEPLPPSLLSALSQ</sequence>
<dbReference type="OrthoDB" id="205993at2759"/>
<dbReference type="AlphaFoldDB" id="A0A183FU44"/>
<evidence type="ECO:0000313" key="7">
    <source>
        <dbReference type="EMBL" id="VDO89447.1"/>
    </source>
</evidence>
<feature type="transmembrane region" description="Helical" evidence="6">
    <location>
        <begin position="58"/>
        <end position="82"/>
    </location>
</feature>
<keyword evidence="2 6" id="KW-0812">Transmembrane</keyword>
<feature type="transmembrane region" description="Helical" evidence="6">
    <location>
        <begin position="94"/>
        <end position="114"/>
    </location>
</feature>
<gene>
    <name evidence="7" type="ORF">HPBE_LOCUS11673</name>
</gene>
<organism evidence="8 9">
    <name type="scientific">Heligmosomoides polygyrus</name>
    <name type="common">Parasitic roundworm</name>
    <dbReference type="NCBI Taxonomy" id="6339"/>
    <lineage>
        <taxon>Eukaryota</taxon>
        <taxon>Metazoa</taxon>
        <taxon>Ecdysozoa</taxon>
        <taxon>Nematoda</taxon>
        <taxon>Chromadorea</taxon>
        <taxon>Rhabditida</taxon>
        <taxon>Rhabditina</taxon>
        <taxon>Rhabditomorpha</taxon>
        <taxon>Strongyloidea</taxon>
        <taxon>Heligmosomidae</taxon>
        <taxon>Heligmosomoides</taxon>
    </lineage>
</organism>
<accession>A0A3P7ZYH3</accession>
<dbReference type="GO" id="GO:0016020">
    <property type="term" value="C:membrane"/>
    <property type="evidence" value="ECO:0007669"/>
    <property type="project" value="UniProtKB-SubCell"/>
</dbReference>
<proteinExistence type="predicted"/>
<dbReference type="SUPFAM" id="SSF103473">
    <property type="entry name" value="MFS general substrate transporter"/>
    <property type="match status" value="1"/>
</dbReference>
<comment type="subcellular location">
    <subcellularLocation>
        <location evidence="1">Membrane</location>
        <topology evidence="1">Multi-pass membrane protein</topology>
    </subcellularLocation>
</comment>
<evidence type="ECO:0000256" key="2">
    <source>
        <dbReference type="ARBA" id="ARBA00022692"/>
    </source>
</evidence>
<dbReference type="InterPro" id="IPR000109">
    <property type="entry name" value="POT_fam"/>
</dbReference>
<dbReference type="Proteomes" id="UP000050761">
    <property type="component" value="Unassembled WGS sequence"/>
</dbReference>
<dbReference type="Pfam" id="PF00854">
    <property type="entry name" value="PTR2"/>
    <property type="match status" value="1"/>
</dbReference>
<evidence type="ECO:0000256" key="3">
    <source>
        <dbReference type="ARBA" id="ARBA00022989"/>
    </source>
</evidence>
<dbReference type="InterPro" id="IPR036259">
    <property type="entry name" value="MFS_trans_sf"/>
</dbReference>
<reference evidence="7 8" key="1">
    <citation type="submission" date="2018-11" db="EMBL/GenBank/DDBJ databases">
        <authorList>
            <consortium name="Pathogen Informatics"/>
        </authorList>
    </citation>
    <scope>NUCLEOTIDE SEQUENCE [LARGE SCALE GENOMIC DNA]</scope>
</reference>
<keyword evidence="8" id="KW-1185">Reference proteome</keyword>
<evidence type="ECO:0000256" key="5">
    <source>
        <dbReference type="SAM" id="MobiDB-lite"/>
    </source>
</evidence>
<reference evidence="9" key="2">
    <citation type="submission" date="2019-09" db="UniProtKB">
        <authorList>
            <consortium name="WormBaseParasite"/>
        </authorList>
    </citation>
    <scope>IDENTIFICATION</scope>
</reference>
<dbReference type="EMBL" id="UZAH01027191">
    <property type="protein sequence ID" value="VDO89447.1"/>
    <property type="molecule type" value="Genomic_DNA"/>
</dbReference>
<evidence type="ECO:0000256" key="1">
    <source>
        <dbReference type="ARBA" id="ARBA00004141"/>
    </source>
</evidence>
<accession>A0A183FU44</accession>
<name>A0A183FU44_HELPZ</name>
<evidence type="ECO:0000313" key="9">
    <source>
        <dbReference type="WBParaSite" id="HPBE_0001167201-mRNA-1"/>
    </source>
</evidence>